<dbReference type="Gene3D" id="3.40.50.720">
    <property type="entry name" value="NAD(P)-binding Rossmann-like Domain"/>
    <property type="match status" value="1"/>
</dbReference>
<evidence type="ECO:0000313" key="3">
    <source>
        <dbReference type="Proteomes" id="UP000001219"/>
    </source>
</evidence>
<dbReference type="InterPro" id="IPR051207">
    <property type="entry name" value="ComplexI_NDUFA9_subunit"/>
</dbReference>
<evidence type="ECO:0000259" key="1">
    <source>
        <dbReference type="Pfam" id="PF01370"/>
    </source>
</evidence>
<dbReference type="InterPro" id="IPR001509">
    <property type="entry name" value="Epimerase_deHydtase"/>
</dbReference>
<dbReference type="SUPFAM" id="SSF51735">
    <property type="entry name" value="NAD(P)-binding Rossmann-fold domains"/>
    <property type="match status" value="1"/>
</dbReference>
<keyword evidence="3" id="KW-1185">Reference proteome</keyword>
<dbReference type="RefSeq" id="WP_012835796.1">
    <property type="nucleotide sequence ID" value="NC_013441.1"/>
</dbReference>
<dbReference type="AlphaFoldDB" id="D0L4S0"/>
<dbReference type="PANTHER" id="PTHR12126">
    <property type="entry name" value="NADH-UBIQUINONE OXIDOREDUCTASE 39 KDA SUBUNIT-RELATED"/>
    <property type="match status" value="1"/>
</dbReference>
<dbReference type="HOGENOM" id="CLU_007383_6_5_11"/>
<sequence>MRVLVTGATGYVGSRLVEALLDAGHDVVVTSRRPDSLRRFCWFSAVTAVEMDATDDASARAAFDEAGTLDAVYYLVHGIGAQDFDDVDVCAATNVARAARDADVPRIVYLGGFVPDGDRADLSNHLRSRAEVGEALSLPDGPEVVWLRAAVILGAGSTSFEIIRYVADRLAVIPEPTWTTNPMDPISVRDVLHYLVAVLDPAIPAGTYDIRGPDDDLRYRSVLTAYLRAIHQPRLRIRLPHVSTRLAGMVTGRIVPVPTALTTDLVTSLSQPMVAAEQHIRELVPDPPEGLTPMRAAVAASVRSPYPRPLCELADPHHLADTDPDWAGGDLMRVRRRVNAVVGFATHRVRNVVSLLTG</sequence>
<gene>
    <name evidence="2" type="ordered locus">Gbro_4134</name>
</gene>
<proteinExistence type="predicted"/>
<dbReference type="OrthoDB" id="9774199at2"/>
<dbReference type="STRING" id="526226.Gbro_4134"/>
<dbReference type="InterPro" id="IPR036291">
    <property type="entry name" value="NAD(P)-bd_dom_sf"/>
</dbReference>
<dbReference type="eggNOG" id="COG0702">
    <property type="taxonomic scope" value="Bacteria"/>
</dbReference>
<name>D0L4S0_GORB4</name>
<dbReference type="PANTHER" id="PTHR12126:SF11">
    <property type="entry name" value="NADH DEHYDROGENASE [UBIQUINONE] 1 ALPHA SUBCOMPLEX SUBUNIT 9, MITOCHONDRIAL"/>
    <property type="match status" value="1"/>
</dbReference>
<organism evidence="2 3">
    <name type="scientific">Gordonia bronchialis (strain ATCC 25592 / DSM 43247 / BCRC 13721 / JCM 3198 / KCTC 3076 / NBRC 16047 / NCTC 10667)</name>
    <name type="common">Rhodococcus bronchialis</name>
    <dbReference type="NCBI Taxonomy" id="526226"/>
    <lineage>
        <taxon>Bacteria</taxon>
        <taxon>Bacillati</taxon>
        <taxon>Actinomycetota</taxon>
        <taxon>Actinomycetes</taxon>
        <taxon>Mycobacteriales</taxon>
        <taxon>Gordoniaceae</taxon>
        <taxon>Gordonia</taxon>
    </lineage>
</organism>
<feature type="domain" description="NAD-dependent epimerase/dehydratase" evidence="1">
    <location>
        <begin position="3"/>
        <end position="111"/>
    </location>
</feature>
<dbReference type="Proteomes" id="UP000001219">
    <property type="component" value="Chromosome"/>
</dbReference>
<evidence type="ECO:0000313" key="2">
    <source>
        <dbReference type="EMBL" id="ACY23295.1"/>
    </source>
</evidence>
<accession>D0L4S0</accession>
<dbReference type="GO" id="GO:0044877">
    <property type="term" value="F:protein-containing complex binding"/>
    <property type="evidence" value="ECO:0007669"/>
    <property type="project" value="TreeGrafter"/>
</dbReference>
<dbReference type="KEGG" id="gbr:Gbro_4134"/>
<reference evidence="3" key="1">
    <citation type="submission" date="2009-10" db="EMBL/GenBank/DDBJ databases">
        <title>The complete chromosome of Gordonia bronchialis DSM 43247.</title>
        <authorList>
            <consortium name="US DOE Joint Genome Institute (JGI-PGF)"/>
            <person name="Lucas S."/>
            <person name="Copeland A."/>
            <person name="Lapidus A."/>
            <person name="Glavina del Rio T."/>
            <person name="Dalin E."/>
            <person name="Tice H."/>
            <person name="Bruce D."/>
            <person name="Goodwin L."/>
            <person name="Pitluck S."/>
            <person name="Kyrpides N."/>
            <person name="Mavromatis K."/>
            <person name="Ivanova N."/>
            <person name="Ovchinnikova G."/>
            <person name="Saunders E."/>
            <person name="Brettin T."/>
            <person name="Detter J.C."/>
            <person name="Han C."/>
            <person name="Larimer F."/>
            <person name="Land M."/>
            <person name="Hauser L."/>
            <person name="Markowitz V."/>
            <person name="Cheng J.-F."/>
            <person name="Hugenholtz P."/>
            <person name="Woyke T."/>
            <person name="Wu D."/>
            <person name="Jando M."/>
            <person name="Schneider S."/>
            <person name="Goeker M."/>
            <person name="Klenk H.-P."/>
            <person name="Eisen J.A."/>
        </authorList>
    </citation>
    <scope>NUCLEOTIDE SEQUENCE [LARGE SCALE GENOMIC DNA]</scope>
    <source>
        <strain evidence="3">ATCC 25592 / DSM 43247 / BCRC 13721 / JCM 3198 / KCTC 3076 / NBRC 16047 / NCTC 10667</strain>
    </source>
</reference>
<protein>
    <submittedName>
        <fullName evidence="2">NAD-dependent epimerase/dehydratase</fullName>
    </submittedName>
</protein>
<dbReference type="Pfam" id="PF01370">
    <property type="entry name" value="Epimerase"/>
    <property type="match status" value="1"/>
</dbReference>
<dbReference type="EMBL" id="CP001802">
    <property type="protein sequence ID" value="ACY23295.1"/>
    <property type="molecule type" value="Genomic_DNA"/>
</dbReference>
<reference evidence="2 3" key="2">
    <citation type="journal article" date="2010" name="Stand. Genomic Sci.">
        <title>Complete genome sequence of Gordonia bronchialis type strain (3410).</title>
        <authorList>
            <person name="Ivanova N."/>
            <person name="Sikorski J."/>
            <person name="Jando M."/>
            <person name="Lapidus A."/>
            <person name="Nolan M."/>
            <person name="Lucas S."/>
            <person name="Del Rio T.G."/>
            <person name="Tice H."/>
            <person name="Copeland A."/>
            <person name="Cheng J.F."/>
            <person name="Chen F."/>
            <person name="Bruce D."/>
            <person name="Goodwin L."/>
            <person name="Pitluck S."/>
            <person name="Mavromatis K."/>
            <person name="Ovchinnikova G."/>
            <person name="Pati A."/>
            <person name="Chen A."/>
            <person name="Palaniappan K."/>
            <person name="Land M."/>
            <person name="Hauser L."/>
            <person name="Chang Y.J."/>
            <person name="Jeffries C.D."/>
            <person name="Chain P."/>
            <person name="Saunders E."/>
            <person name="Han C."/>
            <person name="Detter J.C."/>
            <person name="Brettin T."/>
            <person name="Rohde M."/>
            <person name="Goker M."/>
            <person name="Bristow J."/>
            <person name="Eisen J.A."/>
            <person name="Markowitz V."/>
            <person name="Hugenholtz P."/>
            <person name="Klenk H.P."/>
            <person name="Kyrpides N.C."/>
        </authorList>
    </citation>
    <scope>NUCLEOTIDE SEQUENCE [LARGE SCALE GENOMIC DNA]</scope>
    <source>
        <strain evidence="3">ATCC 25592 / DSM 43247 / BCRC 13721 / JCM 3198 / KCTC 3076 / NBRC 16047 / NCTC 10667</strain>
    </source>
</reference>